<dbReference type="Proteomes" id="UP000270291">
    <property type="component" value="Unassembled WGS sequence"/>
</dbReference>
<gene>
    <name evidence="2" type="ORF">EI293_16215</name>
</gene>
<evidence type="ECO:0000259" key="1">
    <source>
        <dbReference type="Pfam" id="PF00882"/>
    </source>
</evidence>
<evidence type="ECO:0000313" key="2">
    <source>
        <dbReference type="EMBL" id="RSK42458.1"/>
    </source>
</evidence>
<keyword evidence="3" id="KW-1185">Reference proteome</keyword>
<dbReference type="Pfam" id="PF00882">
    <property type="entry name" value="Zn_dep_PLPC"/>
    <property type="match status" value="1"/>
</dbReference>
<comment type="caution">
    <text evidence="2">The sequence shown here is derived from an EMBL/GenBank/DDBJ whole genome shotgun (WGS) entry which is preliminary data.</text>
</comment>
<organism evidence="2 3">
    <name type="scientific">Hymenobacter perfusus</name>
    <dbReference type="NCBI Taxonomy" id="1236770"/>
    <lineage>
        <taxon>Bacteria</taxon>
        <taxon>Pseudomonadati</taxon>
        <taxon>Bacteroidota</taxon>
        <taxon>Cytophagia</taxon>
        <taxon>Cytophagales</taxon>
        <taxon>Hymenobacteraceae</taxon>
        <taxon>Hymenobacter</taxon>
    </lineage>
</organism>
<dbReference type="EMBL" id="RWIU01000005">
    <property type="protein sequence ID" value="RSK42458.1"/>
    <property type="molecule type" value="Genomic_DNA"/>
</dbReference>
<sequence length="455" mass="51876">MYLHQRNNHGRRPCVRVGTHGRAYAPGRVLLRMWKWIVVVVVLLGLSARPASAYSVLTHQANVDSCWQRCMVQLLQQRYPGASDDQLIEAKSFAYGGSILQDMGYYPFGSELFTNLTHYVRSGDFVRNLLDEAHNRNEYAFALGALAHYAADLSGHPEGTNRAMPRVYPELQAKFGNSITYEEAPIQHTQLEFAFDVMQVAAGRYRTAEYQRSIGFQVSKPVLERAFLKTYGMELGQVIFNVDLSVASFRFAVRSLIPIASRAAWQSQKKEIRKVSPQARRREYVYKESEEEYQKRYGSGYDHPGTGARVLSYFVRVLPKIGPLKPFAFKTPTPEAQALFRASFRTVMNNYCALVEKEPRDTLATQRPTLPNADFDTGKPTKLGEYALTDETYGEWLRKLADKKFENLTTSQQQHILAFFSTPTTREPVDEDEKEKDNRKATIEALEQLKALKPQ</sequence>
<name>A0A428K7J7_9BACT</name>
<dbReference type="OrthoDB" id="648959at2"/>
<dbReference type="AlphaFoldDB" id="A0A428K7J7"/>
<protein>
    <recommendedName>
        <fullName evidence="1">Phospholipase C/D domain-containing protein</fullName>
    </recommendedName>
</protein>
<dbReference type="InterPro" id="IPR029002">
    <property type="entry name" value="PLPC/GPLD1"/>
</dbReference>
<accession>A0A428K7J7</accession>
<evidence type="ECO:0000313" key="3">
    <source>
        <dbReference type="Proteomes" id="UP000270291"/>
    </source>
</evidence>
<proteinExistence type="predicted"/>
<feature type="domain" description="Phospholipase C/D" evidence="1">
    <location>
        <begin position="84"/>
        <end position="238"/>
    </location>
</feature>
<reference evidence="2 3" key="1">
    <citation type="submission" date="2018-12" db="EMBL/GenBank/DDBJ databases">
        <authorList>
            <person name="Feng G."/>
            <person name="Zhu H."/>
        </authorList>
    </citation>
    <scope>NUCLEOTIDE SEQUENCE [LARGE SCALE GENOMIC DNA]</scope>
    <source>
        <strain evidence="2 3">LMG 26000</strain>
    </source>
</reference>